<evidence type="ECO:0000313" key="5">
    <source>
        <dbReference type="Proteomes" id="UP001501508"/>
    </source>
</evidence>
<evidence type="ECO:0000259" key="3">
    <source>
        <dbReference type="Pfam" id="PF25973"/>
    </source>
</evidence>
<feature type="domain" description="CzcB-like barrel-sandwich hybrid" evidence="3">
    <location>
        <begin position="53"/>
        <end position="183"/>
    </location>
</feature>
<dbReference type="SUPFAM" id="SSF111369">
    <property type="entry name" value="HlyD-like secretion proteins"/>
    <property type="match status" value="1"/>
</dbReference>
<comment type="similarity">
    <text evidence="1">Belongs to the membrane fusion protein (MFP) (TC 8.A.1) family.</text>
</comment>
<evidence type="ECO:0000313" key="4">
    <source>
        <dbReference type="EMBL" id="GAA4442618.1"/>
    </source>
</evidence>
<dbReference type="Pfam" id="PF25954">
    <property type="entry name" value="Beta-barrel_RND_2"/>
    <property type="match status" value="1"/>
</dbReference>
<protein>
    <submittedName>
        <fullName evidence="4">Efflux RND transporter periplasmic adaptor subunit</fullName>
    </submittedName>
</protein>
<dbReference type="NCBIfam" id="TIGR01730">
    <property type="entry name" value="RND_mfp"/>
    <property type="match status" value="1"/>
</dbReference>
<comment type="caution">
    <text evidence="4">The sequence shown here is derived from an EMBL/GenBank/DDBJ whole genome shotgun (WGS) entry which is preliminary data.</text>
</comment>
<dbReference type="PANTHER" id="PTHR30469:SF37">
    <property type="entry name" value="RAGD PROTEIN"/>
    <property type="match status" value="1"/>
</dbReference>
<name>A0ABP8M3I2_9BACT</name>
<dbReference type="Gene3D" id="2.40.30.170">
    <property type="match status" value="1"/>
</dbReference>
<evidence type="ECO:0000259" key="2">
    <source>
        <dbReference type="Pfam" id="PF25954"/>
    </source>
</evidence>
<organism evidence="4 5">
    <name type="scientific">Ravibacter arvi</name>
    <dbReference type="NCBI Taxonomy" id="2051041"/>
    <lineage>
        <taxon>Bacteria</taxon>
        <taxon>Pseudomonadati</taxon>
        <taxon>Bacteroidota</taxon>
        <taxon>Cytophagia</taxon>
        <taxon>Cytophagales</taxon>
        <taxon>Spirosomataceae</taxon>
        <taxon>Ravibacter</taxon>
    </lineage>
</organism>
<gene>
    <name evidence="4" type="ORF">GCM10023091_29710</name>
</gene>
<dbReference type="Pfam" id="PF25973">
    <property type="entry name" value="BSH_CzcB"/>
    <property type="match status" value="1"/>
</dbReference>
<dbReference type="Proteomes" id="UP001501508">
    <property type="component" value="Unassembled WGS sequence"/>
</dbReference>
<dbReference type="InterPro" id="IPR006143">
    <property type="entry name" value="RND_pump_MFP"/>
</dbReference>
<dbReference type="Gene3D" id="2.40.50.100">
    <property type="match status" value="1"/>
</dbReference>
<dbReference type="PANTHER" id="PTHR30469">
    <property type="entry name" value="MULTIDRUG RESISTANCE PROTEIN MDTA"/>
    <property type="match status" value="1"/>
</dbReference>
<reference evidence="5" key="1">
    <citation type="journal article" date="2019" name="Int. J. Syst. Evol. Microbiol.">
        <title>The Global Catalogue of Microorganisms (GCM) 10K type strain sequencing project: providing services to taxonomists for standard genome sequencing and annotation.</title>
        <authorList>
            <consortium name="The Broad Institute Genomics Platform"/>
            <consortium name="The Broad Institute Genome Sequencing Center for Infectious Disease"/>
            <person name="Wu L."/>
            <person name="Ma J."/>
        </authorList>
    </citation>
    <scope>NUCLEOTIDE SEQUENCE [LARGE SCALE GENOMIC DNA]</scope>
    <source>
        <strain evidence="5">JCM 31920</strain>
    </source>
</reference>
<dbReference type="Gene3D" id="2.40.420.20">
    <property type="match status" value="1"/>
</dbReference>
<accession>A0ABP8M3I2</accession>
<dbReference type="InterPro" id="IPR058647">
    <property type="entry name" value="BSH_CzcB-like"/>
</dbReference>
<proteinExistence type="inferred from homology"/>
<dbReference type="InterPro" id="IPR058792">
    <property type="entry name" value="Beta-barrel_RND_2"/>
</dbReference>
<evidence type="ECO:0000256" key="1">
    <source>
        <dbReference type="ARBA" id="ARBA00009477"/>
    </source>
</evidence>
<dbReference type="Gene3D" id="1.10.287.470">
    <property type="entry name" value="Helix hairpin bin"/>
    <property type="match status" value="1"/>
</dbReference>
<feature type="domain" description="CusB-like beta-barrel" evidence="2">
    <location>
        <begin position="204"/>
        <end position="275"/>
    </location>
</feature>
<sequence>MFAAAVLSGCGKTTAKEPEQAEAAPVEVIRLKKGGVSSELKLPGELIAFQNVDLYAKVNSFVRKLHADVGSQVREGTLLATLEAPEVTSQLAGAESRLKSQEAVFLSSKATYERLLETSKTPGTVSPNDLDIAFAKQQSDAALLESARATHREIADNRNYLEIRAPFSGVITARNVSTGAYVGPSGKGSEFPLFSLVEQQKLRLVVSLPEAYTGYTNPDAAIRFSVRALPGKFFEAKMSRQSGALDARLRAQRIEMDVPNQAKTLLPGMVAEVSVPLSTKDSSLNVPVGAVLNAPLGLFVIKVTDGKAVWVPVTMGRNDGVNVEVIGNISEGDLVVRHANEEIRDMSTLKNVKEAEK</sequence>
<keyword evidence="5" id="KW-1185">Reference proteome</keyword>
<dbReference type="EMBL" id="BAABEY010000028">
    <property type="protein sequence ID" value="GAA4442618.1"/>
    <property type="molecule type" value="Genomic_DNA"/>
</dbReference>